<sequence>MLLAAREAEKGTWIDRLVETCPRERYRSTDRAVTDRFRLAQLLAQQVVFELETTRLQYERLRLQQRFVSETDAGNDEELSDELAQSADCIEEKRAVFIRLYTAYYDYHEFSKTVLDVELESWLALHPQGSSVLETVSEIVTDRQELKQAEDWFESLYPDPRITLDESASGRCLVLTTPWEAATATIP</sequence>
<evidence type="ECO:0000313" key="2">
    <source>
        <dbReference type="EMBL" id="ELY33893.1"/>
    </source>
</evidence>
<dbReference type="HOGENOM" id="CLU_1264595_0_0_2"/>
<evidence type="ECO:0000313" key="4">
    <source>
        <dbReference type="Proteomes" id="UP000011645"/>
    </source>
</evidence>
<dbReference type="Proteomes" id="UP000011645">
    <property type="component" value="Unassembled WGS sequence"/>
</dbReference>
<dbReference type="EMBL" id="AOHV01000042">
    <property type="protein sequence ID" value="ELY33893.1"/>
    <property type="molecule type" value="Genomic_DNA"/>
</dbReference>
<accession>D8J7G8</accession>
<dbReference type="PATRIC" id="fig|795797.18.peg.670"/>
<organism evidence="1 3">
    <name type="scientific">Halalkalicoccus jeotgali (strain DSM 18796 / CECT 7217 / JCM 14584 / KCTC 4019 / B3)</name>
    <dbReference type="NCBI Taxonomy" id="795797"/>
    <lineage>
        <taxon>Archaea</taxon>
        <taxon>Methanobacteriati</taxon>
        <taxon>Methanobacteriota</taxon>
        <taxon>Stenosarchaea group</taxon>
        <taxon>Halobacteria</taxon>
        <taxon>Halobacteriales</taxon>
        <taxon>Halococcaceae</taxon>
        <taxon>Halalkalicoccus</taxon>
    </lineage>
</organism>
<reference evidence="2 4" key="2">
    <citation type="journal article" date="2014" name="PLoS Genet.">
        <title>Phylogenetically driven sequencing of extremely halophilic archaea reveals strategies for static and dynamic osmo-response.</title>
        <authorList>
            <person name="Becker E.A."/>
            <person name="Seitzer P.M."/>
            <person name="Tritt A."/>
            <person name="Larsen D."/>
            <person name="Krusor M."/>
            <person name="Yao A.I."/>
            <person name="Wu D."/>
            <person name="Madern D."/>
            <person name="Eisen J.A."/>
            <person name="Darling A.E."/>
            <person name="Facciotti M.T."/>
        </authorList>
    </citation>
    <scope>NUCLEOTIDE SEQUENCE [LARGE SCALE GENOMIC DNA]</scope>
    <source>
        <strain evidence="2">B3</strain>
        <strain evidence="4">DSM 18796 / CECT 7217 / JCM 14584 / KCTC 4019 / B3</strain>
    </source>
</reference>
<dbReference type="KEGG" id="hje:HacjB3_03350"/>
<evidence type="ECO:0000313" key="1">
    <source>
        <dbReference type="EMBL" id="ADJ14063.1"/>
    </source>
</evidence>
<keyword evidence="4" id="KW-1185">Reference proteome</keyword>
<protein>
    <submittedName>
        <fullName evidence="1">Uncharacterized protein</fullName>
    </submittedName>
</protein>
<reference evidence="1 3" key="1">
    <citation type="journal article" date="2010" name="J. Bacteriol.">
        <title>Complete genome sequence of Halalkalicoccus jeotgali B3(T), an extremely halophilic archaeon.</title>
        <authorList>
            <person name="Roh S.W."/>
            <person name="Nam Y.D."/>
            <person name="Nam S.H."/>
            <person name="Choi S.H."/>
            <person name="Park H.S."/>
            <person name="Bae J.W."/>
        </authorList>
    </citation>
    <scope>NUCLEOTIDE SEQUENCE [LARGE SCALE GENOMIC DNA]</scope>
    <source>
        <strain evidence="1">B3</strain>
        <strain evidence="3">DSM 18796 / CECT 7217 / JCM 14584 / KCTC 4019 / B3</strain>
    </source>
</reference>
<proteinExistence type="predicted"/>
<dbReference type="EMBL" id="CP002062">
    <property type="protein sequence ID" value="ADJ14063.1"/>
    <property type="molecule type" value="Genomic_DNA"/>
</dbReference>
<dbReference type="AlphaFoldDB" id="D8J7G8"/>
<evidence type="ECO:0000313" key="3">
    <source>
        <dbReference type="Proteomes" id="UP000000390"/>
    </source>
</evidence>
<dbReference type="Proteomes" id="UP000000390">
    <property type="component" value="Chromosome"/>
</dbReference>
<dbReference type="RefSeq" id="WP_008418030.1">
    <property type="nucleotide sequence ID" value="NZ_AXZD01000004.1"/>
</dbReference>
<name>D8J7G8_HALJB</name>
<dbReference type="eggNOG" id="arCOG12071">
    <property type="taxonomic scope" value="Archaea"/>
</dbReference>
<gene>
    <name evidence="1" type="ordered locus">HacjB3_03350</name>
    <name evidence="2" type="ORF">C497_15957</name>
</gene>
<dbReference type="OrthoDB" id="351191at2157"/>